<dbReference type="AlphaFoldDB" id="A0A085UZ66"/>
<proteinExistence type="predicted"/>
<dbReference type="InterPro" id="IPR052718">
    <property type="entry name" value="NmrA-type_oxidoreductase"/>
</dbReference>
<dbReference type="PATRIC" id="fig|317.174.peg.4421"/>
<dbReference type="Gene3D" id="3.40.50.720">
    <property type="entry name" value="NAD(P)-binding Rossmann-like Domain"/>
    <property type="match status" value="1"/>
</dbReference>
<reference evidence="2 3" key="1">
    <citation type="submission" date="2014-07" db="EMBL/GenBank/DDBJ databases">
        <title>Draft Genome Sequences of Environmental Pseudomonas syringae strains.</title>
        <authorList>
            <person name="Baltrus D.A."/>
            <person name="Berge O."/>
            <person name="Morris C."/>
        </authorList>
    </citation>
    <scope>NUCLEOTIDE SEQUENCE [LARGE SCALE GENOMIC DNA]</scope>
    <source>
        <strain evidence="2 3">CEB003</strain>
    </source>
</reference>
<name>A0A085UZ66_PSESX</name>
<accession>A0A085UZ66</accession>
<dbReference type="InterPro" id="IPR036291">
    <property type="entry name" value="NAD(P)-bd_dom_sf"/>
</dbReference>
<sequence length="285" mass="29693">MYVVTGATGQLGRLVIEQLLKIVPAAQIVAAVRSPEKAADLIALGVKVRHADYARPETLDSAFKGAEKLLLISSSELGQRAAQHQAVIDAAKRVGVQLLAYTSVLRADSSPLSVAVEHRQTEAALHKSGLPFVLLRNGWYTENYTAGIPGALAHGAVFGSAGNGRISSAPRADYAAAAVAVLTADDNQAGRSYELAGDDSYTLAEFATELSKQTGQAIGYTDLPEADFKAALIQAGLPNFVAALLSDSDAGASKGALFDEGHQLSSLIGRQTVPLAQTVAAELQN</sequence>
<dbReference type="PANTHER" id="PTHR47129">
    <property type="entry name" value="QUINONE OXIDOREDUCTASE 2"/>
    <property type="match status" value="1"/>
</dbReference>
<dbReference type="Gene3D" id="3.90.25.10">
    <property type="entry name" value="UDP-galactose 4-epimerase, domain 1"/>
    <property type="match status" value="1"/>
</dbReference>
<organism evidence="2 3">
    <name type="scientific">Pseudomonas syringae</name>
    <dbReference type="NCBI Taxonomy" id="317"/>
    <lineage>
        <taxon>Bacteria</taxon>
        <taxon>Pseudomonadati</taxon>
        <taxon>Pseudomonadota</taxon>
        <taxon>Gammaproteobacteria</taxon>
        <taxon>Pseudomonadales</taxon>
        <taxon>Pseudomonadaceae</taxon>
        <taxon>Pseudomonas</taxon>
    </lineage>
</organism>
<dbReference type="CDD" id="cd05269">
    <property type="entry name" value="TMR_SDR_a"/>
    <property type="match status" value="1"/>
</dbReference>
<dbReference type="PANTHER" id="PTHR47129:SF1">
    <property type="entry name" value="NMRA-LIKE DOMAIN-CONTAINING PROTEIN"/>
    <property type="match status" value="1"/>
</dbReference>
<dbReference type="SUPFAM" id="SSF51735">
    <property type="entry name" value="NAD(P)-binding Rossmann-fold domains"/>
    <property type="match status" value="1"/>
</dbReference>
<protein>
    <submittedName>
        <fullName evidence="2">Quinone oxidoreductase</fullName>
    </submittedName>
</protein>
<evidence type="ECO:0000259" key="1">
    <source>
        <dbReference type="Pfam" id="PF13460"/>
    </source>
</evidence>
<feature type="domain" description="NAD(P)-binding" evidence="1">
    <location>
        <begin position="6"/>
        <end position="184"/>
    </location>
</feature>
<dbReference type="Proteomes" id="UP000028643">
    <property type="component" value="Unassembled WGS sequence"/>
</dbReference>
<comment type="caution">
    <text evidence="2">The sequence shown here is derived from an EMBL/GenBank/DDBJ whole genome shotgun (WGS) entry which is preliminary data.</text>
</comment>
<dbReference type="Pfam" id="PF13460">
    <property type="entry name" value="NAD_binding_10"/>
    <property type="match status" value="1"/>
</dbReference>
<evidence type="ECO:0000313" key="3">
    <source>
        <dbReference type="Proteomes" id="UP000028643"/>
    </source>
</evidence>
<dbReference type="RefSeq" id="WP_047577601.1">
    <property type="nucleotide sequence ID" value="NZ_JPQT01000122.1"/>
</dbReference>
<dbReference type="InterPro" id="IPR016040">
    <property type="entry name" value="NAD(P)-bd_dom"/>
</dbReference>
<gene>
    <name evidence="2" type="ORF">IV02_21650</name>
</gene>
<dbReference type="EMBL" id="JPQT01000122">
    <property type="protein sequence ID" value="KFE48479.1"/>
    <property type="molecule type" value="Genomic_DNA"/>
</dbReference>
<evidence type="ECO:0000313" key="2">
    <source>
        <dbReference type="EMBL" id="KFE48479.1"/>
    </source>
</evidence>